<name>A0A2H3E3D5_ARMGA</name>
<reference evidence="2" key="1">
    <citation type="journal article" date="2017" name="Nat. Ecol. Evol.">
        <title>Genome expansion and lineage-specific genetic innovations in the forest pathogenic fungi Armillaria.</title>
        <authorList>
            <person name="Sipos G."/>
            <person name="Prasanna A.N."/>
            <person name="Walter M.C."/>
            <person name="O'Connor E."/>
            <person name="Balint B."/>
            <person name="Krizsan K."/>
            <person name="Kiss B."/>
            <person name="Hess J."/>
            <person name="Varga T."/>
            <person name="Slot J."/>
            <person name="Riley R."/>
            <person name="Boka B."/>
            <person name="Rigling D."/>
            <person name="Barry K."/>
            <person name="Lee J."/>
            <person name="Mihaltcheva S."/>
            <person name="LaButti K."/>
            <person name="Lipzen A."/>
            <person name="Waldron R."/>
            <person name="Moloney N.M."/>
            <person name="Sperisen C."/>
            <person name="Kredics L."/>
            <person name="Vagvoelgyi C."/>
            <person name="Patrignani A."/>
            <person name="Fitzpatrick D."/>
            <person name="Nagy I."/>
            <person name="Doyle S."/>
            <person name="Anderson J.B."/>
            <person name="Grigoriev I.V."/>
            <person name="Gueldener U."/>
            <person name="Muensterkoetter M."/>
            <person name="Nagy L.G."/>
        </authorList>
    </citation>
    <scope>NUCLEOTIDE SEQUENCE [LARGE SCALE GENOMIC DNA]</scope>
    <source>
        <strain evidence="2">Ar21-2</strain>
    </source>
</reference>
<dbReference type="Proteomes" id="UP000217790">
    <property type="component" value="Unassembled WGS sequence"/>
</dbReference>
<organism evidence="1 2">
    <name type="scientific">Armillaria gallica</name>
    <name type="common">Bulbous honey fungus</name>
    <name type="synonym">Armillaria bulbosa</name>
    <dbReference type="NCBI Taxonomy" id="47427"/>
    <lineage>
        <taxon>Eukaryota</taxon>
        <taxon>Fungi</taxon>
        <taxon>Dikarya</taxon>
        <taxon>Basidiomycota</taxon>
        <taxon>Agaricomycotina</taxon>
        <taxon>Agaricomycetes</taxon>
        <taxon>Agaricomycetidae</taxon>
        <taxon>Agaricales</taxon>
        <taxon>Marasmiineae</taxon>
        <taxon>Physalacriaceae</taxon>
        <taxon>Armillaria</taxon>
    </lineage>
</organism>
<dbReference type="EMBL" id="KZ293651">
    <property type="protein sequence ID" value="PBK95847.1"/>
    <property type="molecule type" value="Genomic_DNA"/>
</dbReference>
<protein>
    <submittedName>
        <fullName evidence="1">Uncharacterized protein</fullName>
    </submittedName>
</protein>
<evidence type="ECO:0000313" key="1">
    <source>
        <dbReference type="EMBL" id="PBK95847.1"/>
    </source>
</evidence>
<dbReference type="InParanoid" id="A0A2H3E3D5"/>
<gene>
    <name evidence="1" type="ORF">ARMGADRAFT_750525</name>
</gene>
<keyword evidence="2" id="KW-1185">Reference proteome</keyword>
<dbReference type="AlphaFoldDB" id="A0A2H3E3D5"/>
<sequence>MSSLATASRFRTFYPYPRSHSHTNAHIHFRYPPSRRHGTLTCNVFRPPRSAAVHSHSLPSPTPSALGSRQRISVHDSYFPGHNMASIRARRRTSLLFYPNRKHNPVHLHPYRTWLSIHLSQKNQVVERVLSRTDKGGYVMAISIAGVGSRRNWCFIVLSQVSSPTSSPPVLHVIPNRFREPSSQGIFLRCVRSRHRHHTSTKIGLVESNEEGSFHPQRHPPIHPPLCSLFLFTGGPVLMGESTDTYYE</sequence>
<proteinExistence type="predicted"/>
<evidence type="ECO:0000313" key="2">
    <source>
        <dbReference type="Proteomes" id="UP000217790"/>
    </source>
</evidence>
<accession>A0A2H3E3D5</accession>